<keyword evidence="1" id="KW-1133">Transmembrane helix</keyword>
<gene>
    <name evidence="2" type="ORF">PYX00_001548</name>
</gene>
<evidence type="ECO:0000256" key="1">
    <source>
        <dbReference type="SAM" id="Phobius"/>
    </source>
</evidence>
<reference evidence="2" key="1">
    <citation type="journal article" date="2024" name="Gigascience">
        <title>Chromosome-level genome of the poultry shaft louse Menopon gallinae provides insight into the host-switching and adaptive evolution of parasitic lice.</title>
        <authorList>
            <person name="Xu Y."/>
            <person name="Ma L."/>
            <person name="Liu S."/>
            <person name="Liang Y."/>
            <person name="Liu Q."/>
            <person name="He Z."/>
            <person name="Tian L."/>
            <person name="Duan Y."/>
            <person name="Cai W."/>
            <person name="Li H."/>
            <person name="Song F."/>
        </authorList>
    </citation>
    <scope>NUCLEOTIDE SEQUENCE</scope>
    <source>
        <strain evidence="2">Cailab_2023a</strain>
    </source>
</reference>
<proteinExistence type="predicted"/>
<dbReference type="AlphaFoldDB" id="A0AAW2IE72"/>
<accession>A0AAW2IE72</accession>
<organism evidence="2">
    <name type="scientific">Menopon gallinae</name>
    <name type="common">poultry shaft louse</name>
    <dbReference type="NCBI Taxonomy" id="328185"/>
    <lineage>
        <taxon>Eukaryota</taxon>
        <taxon>Metazoa</taxon>
        <taxon>Ecdysozoa</taxon>
        <taxon>Arthropoda</taxon>
        <taxon>Hexapoda</taxon>
        <taxon>Insecta</taxon>
        <taxon>Pterygota</taxon>
        <taxon>Neoptera</taxon>
        <taxon>Paraneoptera</taxon>
        <taxon>Psocodea</taxon>
        <taxon>Troctomorpha</taxon>
        <taxon>Phthiraptera</taxon>
        <taxon>Amblycera</taxon>
        <taxon>Menoponidae</taxon>
        <taxon>Menopon</taxon>
    </lineage>
</organism>
<keyword evidence="1" id="KW-0472">Membrane</keyword>
<feature type="transmembrane region" description="Helical" evidence="1">
    <location>
        <begin position="6"/>
        <end position="27"/>
    </location>
</feature>
<keyword evidence="1" id="KW-0812">Transmembrane</keyword>
<name>A0AAW2IE72_9NEOP</name>
<protein>
    <submittedName>
        <fullName evidence="2">Uncharacterized protein</fullName>
    </submittedName>
</protein>
<dbReference type="EMBL" id="JARGDH010000001">
    <property type="protein sequence ID" value="KAL0280176.1"/>
    <property type="molecule type" value="Genomic_DNA"/>
</dbReference>
<evidence type="ECO:0000313" key="2">
    <source>
        <dbReference type="EMBL" id="KAL0280176.1"/>
    </source>
</evidence>
<sequence>MLLLISIYNAVVYIQVYRLGGVVVPMIGKDRTDNRTKATMGMLSVDATWGMSEKNQHDLERSKDLRDSILVFTGPWERL</sequence>
<comment type="caution">
    <text evidence="2">The sequence shown here is derived from an EMBL/GenBank/DDBJ whole genome shotgun (WGS) entry which is preliminary data.</text>
</comment>